<proteinExistence type="inferred from homology"/>
<dbReference type="Gene3D" id="3.30.450.90">
    <property type="match status" value="1"/>
</dbReference>
<dbReference type="Pfam" id="PF00437">
    <property type="entry name" value="T2SSE"/>
    <property type="match status" value="1"/>
</dbReference>
<keyword evidence="2" id="KW-0547">Nucleotide-binding</keyword>
<protein>
    <recommendedName>
        <fullName evidence="4">Bacterial type II secretion system protein E domain-containing protein</fullName>
    </recommendedName>
</protein>
<dbReference type="SUPFAM" id="SSF52540">
    <property type="entry name" value="P-loop containing nucleoside triphosphate hydrolases"/>
    <property type="match status" value="1"/>
</dbReference>
<dbReference type="CDD" id="cd01129">
    <property type="entry name" value="PulE-GspE-like"/>
    <property type="match status" value="1"/>
</dbReference>
<dbReference type="Pfam" id="PF05157">
    <property type="entry name" value="MshEN"/>
    <property type="match status" value="1"/>
</dbReference>
<dbReference type="RefSeq" id="WP_034836291.1">
    <property type="nucleotide sequence ID" value="NZ_JANX01000121.1"/>
</dbReference>
<organism evidence="5 6">
    <name type="scientific">Inquilinus limosus MP06</name>
    <dbReference type="NCBI Taxonomy" id="1398085"/>
    <lineage>
        <taxon>Bacteria</taxon>
        <taxon>Pseudomonadati</taxon>
        <taxon>Pseudomonadota</taxon>
        <taxon>Alphaproteobacteria</taxon>
        <taxon>Rhodospirillales</taxon>
        <taxon>Rhodospirillaceae</taxon>
        <taxon>Inquilinus</taxon>
    </lineage>
</organism>
<reference evidence="5 6" key="1">
    <citation type="submission" date="2014-01" db="EMBL/GenBank/DDBJ databases">
        <title>Genome sequence determination for a cystic fibrosis isolate, Inquilinus limosus.</title>
        <authorList>
            <person name="Pino M."/>
            <person name="Di Conza J."/>
            <person name="Gutkind G."/>
        </authorList>
    </citation>
    <scope>NUCLEOTIDE SEQUENCE [LARGE SCALE GENOMIC DNA]</scope>
    <source>
        <strain evidence="5 6">MP06</strain>
    </source>
</reference>
<dbReference type="EMBL" id="JANX01000121">
    <property type="protein sequence ID" value="KGM34081.1"/>
    <property type="molecule type" value="Genomic_DNA"/>
</dbReference>
<dbReference type="InterPro" id="IPR007831">
    <property type="entry name" value="T2SS_GspE_N"/>
</dbReference>
<feature type="domain" description="Bacterial type II secretion system protein E" evidence="4">
    <location>
        <begin position="379"/>
        <end position="393"/>
    </location>
</feature>
<dbReference type="SMART" id="SM00382">
    <property type="entry name" value="AAA"/>
    <property type="match status" value="1"/>
</dbReference>
<dbReference type="FunFam" id="3.40.50.300:FF:000398">
    <property type="entry name" value="Type IV pilus assembly ATPase PilB"/>
    <property type="match status" value="1"/>
</dbReference>
<evidence type="ECO:0000256" key="3">
    <source>
        <dbReference type="ARBA" id="ARBA00022840"/>
    </source>
</evidence>
<dbReference type="PANTHER" id="PTHR30258:SF2">
    <property type="entry name" value="COMG OPERON PROTEIN 1"/>
    <property type="match status" value="1"/>
</dbReference>
<dbReference type="Gene3D" id="3.40.50.300">
    <property type="entry name" value="P-loop containing nucleotide triphosphate hydrolases"/>
    <property type="match status" value="1"/>
</dbReference>
<evidence type="ECO:0000313" key="6">
    <source>
        <dbReference type="Proteomes" id="UP000029995"/>
    </source>
</evidence>
<comment type="similarity">
    <text evidence="1">Belongs to the GSP E family.</text>
</comment>
<dbReference type="GO" id="GO:0016887">
    <property type="term" value="F:ATP hydrolysis activity"/>
    <property type="evidence" value="ECO:0007669"/>
    <property type="project" value="TreeGrafter"/>
</dbReference>
<dbReference type="SUPFAM" id="SSF160246">
    <property type="entry name" value="EspE N-terminal domain-like"/>
    <property type="match status" value="1"/>
</dbReference>
<dbReference type="OrthoDB" id="9804785at2"/>
<evidence type="ECO:0000256" key="1">
    <source>
        <dbReference type="ARBA" id="ARBA00006611"/>
    </source>
</evidence>
<evidence type="ECO:0000256" key="2">
    <source>
        <dbReference type="ARBA" id="ARBA00022741"/>
    </source>
</evidence>
<dbReference type="InterPro" id="IPR037257">
    <property type="entry name" value="T2SS_E_N_sf"/>
</dbReference>
<dbReference type="Gene3D" id="3.30.300.160">
    <property type="entry name" value="Type II secretion system, protein E, N-terminal domain"/>
    <property type="match status" value="1"/>
</dbReference>
<dbReference type="PANTHER" id="PTHR30258">
    <property type="entry name" value="TYPE II SECRETION SYSTEM PROTEIN GSPE-RELATED"/>
    <property type="match status" value="1"/>
</dbReference>
<name>A0A0A0D5W4_9PROT</name>
<dbReference type="InterPro" id="IPR001482">
    <property type="entry name" value="T2SS/T4SS_dom"/>
</dbReference>
<comment type="caution">
    <text evidence="5">The sequence shown here is derived from an EMBL/GenBank/DDBJ whole genome shotgun (WGS) entry which is preliminary data.</text>
</comment>
<accession>A0A0A0D5W4</accession>
<sequence length="560" mass="60390">MDQVRSLVDILVELGKLGPDDVARLSRLEGASSEPVVVLVSRLGLVSGRDYAHALSLQYGLPLAGRGDFPDGPVLADQLPVRFLKDSRVLPLAEGADGVVLAMADPGDGFALRAAAMALGRPVTPVIVAEEDLAEVFARWYESGRSSVERIADGAEIEADAAADPDVEQLKDLAQEAPVIRLVNQIIADAMRLQASDIHLETYREQLKLRYRIHGLLKDMKAPPAKLGPALISRIKILARLDIAERRLPQDGRARFTAGGQKVDMRVATMPTMHGEAVVIRLLDTKGMALDLGELGLAAAEEGAIRRHLAHPHGILLVTGPTGSGKTTTLYAALRILNEPSRKILTVEDPIEYQIPGINQTNVQPQIGLDFARVLRSSLRHDPDVIMVGEIRDGETANIAVHAALTGHLVLSTLHTNSATGSINRLLDMGVDGYLLTSTIRGVIGQRLVRQLCGACRSPYRASAEELGRMGLPGDAEATLYRAVGCPACDGIGYTSRIGIFEFFELTDEIREALHRRISTAELTRIAAAAGMRTMFQDGVARALSGQTTLEEVRRVTEEG</sequence>
<dbReference type="GO" id="GO:0005524">
    <property type="term" value="F:ATP binding"/>
    <property type="evidence" value="ECO:0007669"/>
    <property type="project" value="UniProtKB-KW"/>
</dbReference>
<evidence type="ECO:0000259" key="4">
    <source>
        <dbReference type="PROSITE" id="PS00662"/>
    </source>
</evidence>
<dbReference type="PROSITE" id="PS00662">
    <property type="entry name" value="T2SP_E"/>
    <property type="match status" value="1"/>
</dbReference>
<dbReference type="FunFam" id="3.30.450.90:FF:000001">
    <property type="entry name" value="Type II secretion system ATPase GspE"/>
    <property type="match status" value="1"/>
</dbReference>
<gene>
    <name evidence="5" type="ORF">P409_12160</name>
</gene>
<dbReference type="AlphaFoldDB" id="A0A0A0D5W4"/>
<evidence type="ECO:0000313" key="5">
    <source>
        <dbReference type="EMBL" id="KGM34081.1"/>
    </source>
</evidence>
<dbReference type="InterPro" id="IPR027417">
    <property type="entry name" value="P-loop_NTPase"/>
</dbReference>
<dbReference type="Proteomes" id="UP000029995">
    <property type="component" value="Unassembled WGS sequence"/>
</dbReference>
<dbReference type="GO" id="GO:0005886">
    <property type="term" value="C:plasma membrane"/>
    <property type="evidence" value="ECO:0007669"/>
    <property type="project" value="TreeGrafter"/>
</dbReference>
<dbReference type="InterPro" id="IPR003593">
    <property type="entry name" value="AAA+_ATPase"/>
</dbReference>
<dbReference type="Gene3D" id="1.10.40.70">
    <property type="match status" value="1"/>
</dbReference>
<keyword evidence="3" id="KW-0067">ATP-binding</keyword>